<dbReference type="SUPFAM" id="SSF55424">
    <property type="entry name" value="FAD/NAD-linked reductases, dimerisation (C-terminal) domain"/>
    <property type="match status" value="1"/>
</dbReference>
<proteinExistence type="predicted"/>
<dbReference type="AlphaFoldDB" id="A0AA40VNW8"/>
<dbReference type="RefSeq" id="WP_241740150.1">
    <property type="nucleotide sequence ID" value="NZ_BAABCO010000004.1"/>
</dbReference>
<reference evidence="2 3" key="1">
    <citation type="submission" date="2020-08" db="EMBL/GenBank/DDBJ databases">
        <title>Sequencing the genomes of 1000 actinobacteria strains.</title>
        <authorList>
            <person name="Klenk H.-P."/>
        </authorList>
    </citation>
    <scope>NUCLEOTIDE SEQUENCE [LARGE SCALE GENOMIC DNA]</scope>
    <source>
        <strain evidence="2 3">DSM 19600</strain>
    </source>
</reference>
<evidence type="ECO:0000259" key="1">
    <source>
        <dbReference type="Pfam" id="PF14759"/>
    </source>
</evidence>
<organism evidence="2 3">
    <name type="scientific">Microbacterium invictum</name>
    <dbReference type="NCBI Taxonomy" id="515415"/>
    <lineage>
        <taxon>Bacteria</taxon>
        <taxon>Bacillati</taxon>
        <taxon>Actinomycetota</taxon>
        <taxon>Actinomycetes</taxon>
        <taxon>Micrococcales</taxon>
        <taxon>Microbacteriaceae</taxon>
        <taxon>Microbacterium</taxon>
    </lineage>
</organism>
<dbReference type="Pfam" id="PF14759">
    <property type="entry name" value="Reductase_C"/>
    <property type="match status" value="1"/>
</dbReference>
<dbReference type="Gene3D" id="3.30.390.30">
    <property type="match status" value="1"/>
</dbReference>
<evidence type="ECO:0000313" key="2">
    <source>
        <dbReference type="EMBL" id="MBB4140853.1"/>
    </source>
</evidence>
<dbReference type="InterPro" id="IPR028202">
    <property type="entry name" value="Reductase_C"/>
</dbReference>
<gene>
    <name evidence="2" type="ORF">BKA10_002647</name>
</gene>
<dbReference type="Proteomes" id="UP000549113">
    <property type="component" value="Unassembled WGS sequence"/>
</dbReference>
<sequence length="99" mass="10427">MLGSDAEYTRLPYFYSDQYDTSMEYTGFVAPDGGHDVVVSGDVDAGAFAAFWVRDGRVDAGLTLNVPDATSDIDAIVTAAVAPADLTEFAGRRGQSATP</sequence>
<name>A0AA40VNW8_9MICO</name>
<evidence type="ECO:0000313" key="3">
    <source>
        <dbReference type="Proteomes" id="UP000549113"/>
    </source>
</evidence>
<keyword evidence="3" id="KW-1185">Reference proteome</keyword>
<dbReference type="InterPro" id="IPR016156">
    <property type="entry name" value="FAD/NAD-linked_Rdtase_dimer_sf"/>
</dbReference>
<comment type="caution">
    <text evidence="2">The sequence shown here is derived from an EMBL/GenBank/DDBJ whole genome shotgun (WGS) entry which is preliminary data.</text>
</comment>
<protein>
    <recommendedName>
        <fullName evidence="1">Reductase C-terminal domain-containing protein</fullName>
    </recommendedName>
</protein>
<dbReference type="EMBL" id="JACIFH010000001">
    <property type="protein sequence ID" value="MBB4140853.1"/>
    <property type="molecule type" value="Genomic_DNA"/>
</dbReference>
<accession>A0AA40VNW8</accession>
<feature type="domain" description="Reductase C-terminal" evidence="1">
    <location>
        <begin position="13"/>
        <end position="77"/>
    </location>
</feature>